<accession>A0ABN0CVG9</accession>
<dbReference type="SUPFAM" id="SSF52833">
    <property type="entry name" value="Thioredoxin-like"/>
    <property type="match status" value="1"/>
</dbReference>
<gene>
    <name evidence="2" type="ORF">STRPO_1105</name>
</gene>
<protein>
    <submittedName>
        <fullName evidence="2">Bacteriocin transport accessory protein</fullName>
    </submittedName>
</protein>
<dbReference type="RefSeq" id="WP_003084227.1">
    <property type="nucleotide sequence ID" value="NZ_AEUU02000001.1"/>
</dbReference>
<sequence length="157" mass="18266">MSKKLTVILLLSFLLLNSKVTRAESPPILAHNEAQAILTYKQSSHYFKHTSIAKLQIMMVKGDQFYLYTGRATCPHCRSFIPKLLQVTQHCKVPIHYLDSENTSLDLTLRHFRTHYGIMTVPNLSYFQSNHLIKSLDKPSQAQKEDIWHFLLQQKIR</sequence>
<dbReference type="Proteomes" id="UP000005356">
    <property type="component" value="Unassembled WGS sequence"/>
</dbReference>
<evidence type="ECO:0000313" key="2">
    <source>
        <dbReference type="EMBL" id="EGJ27319.1"/>
    </source>
</evidence>
<evidence type="ECO:0000256" key="1">
    <source>
        <dbReference type="SAM" id="SignalP"/>
    </source>
</evidence>
<dbReference type="Pfam" id="PF20207">
    <property type="entry name" value="DUF6568"/>
    <property type="match status" value="1"/>
</dbReference>
<proteinExistence type="predicted"/>
<reference evidence="2 3" key="1">
    <citation type="journal article" date="2014" name="Int. J. Syst. Evol. Microbiol.">
        <title>Phylogenomics and the dynamic genome evolution of the genus Streptococcus.</title>
        <authorList>
            <consortium name="The Broad Institute Genome Sequencing Platform"/>
            <person name="Richards V.P."/>
            <person name="Palmer S.R."/>
            <person name="Pavinski Bitar P.D."/>
            <person name="Qin X."/>
            <person name="Weinstock G.M."/>
            <person name="Highlander S.K."/>
            <person name="Town C.D."/>
            <person name="Burne R.A."/>
            <person name="Stanhope M.J."/>
        </authorList>
    </citation>
    <scope>NUCLEOTIDE SEQUENCE [LARGE SCALE GENOMIC DNA]</scope>
    <source>
        <strain evidence="2 3">Jelinkova 176</strain>
    </source>
</reference>
<keyword evidence="1" id="KW-0732">Signal</keyword>
<evidence type="ECO:0000313" key="3">
    <source>
        <dbReference type="Proteomes" id="UP000005356"/>
    </source>
</evidence>
<feature type="chain" id="PRO_5045745421" evidence="1">
    <location>
        <begin position="24"/>
        <end position="157"/>
    </location>
</feature>
<keyword evidence="3" id="KW-1185">Reference proteome</keyword>
<dbReference type="EMBL" id="AEUU02000001">
    <property type="protein sequence ID" value="EGJ27319.1"/>
    <property type="molecule type" value="Genomic_DNA"/>
</dbReference>
<feature type="signal peptide" evidence="1">
    <location>
        <begin position="1"/>
        <end position="23"/>
    </location>
</feature>
<dbReference type="InterPro" id="IPR036249">
    <property type="entry name" value="Thioredoxin-like_sf"/>
</dbReference>
<organism evidence="2 3">
    <name type="scientific">Streptococcus porcinus str. Jelinkova 176</name>
    <dbReference type="NCBI Taxonomy" id="873448"/>
    <lineage>
        <taxon>Bacteria</taxon>
        <taxon>Bacillati</taxon>
        <taxon>Bacillota</taxon>
        <taxon>Bacilli</taxon>
        <taxon>Lactobacillales</taxon>
        <taxon>Streptococcaceae</taxon>
        <taxon>Streptococcus</taxon>
    </lineage>
</organism>
<dbReference type="InterPro" id="IPR046698">
    <property type="entry name" value="PedC-like"/>
</dbReference>
<dbReference type="Gene3D" id="3.40.30.10">
    <property type="entry name" value="Glutaredoxin"/>
    <property type="match status" value="1"/>
</dbReference>
<name>A0ABN0CVG9_STRPO</name>
<comment type="caution">
    <text evidence="2">The sequence shown here is derived from an EMBL/GenBank/DDBJ whole genome shotgun (WGS) entry which is preliminary data.</text>
</comment>